<evidence type="ECO:0008006" key="3">
    <source>
        <dbReference type="Google" id="ProtNLM"/>
    </source>
</evidence>
<proteinExistence type="predicted"/>
<dbReference type="EMBL" id="ACCL02000007">
    <property type="protein sequence ID" value="EET61232.1"/>
    <property type="molecule type" value="Genomic_DNA"/>
</dbReference>
<dbReference type="InterPro" id="IPR009702">
    <property type="entry name" value="DUF1284"/>
</dbReference>
<organism evidence="1 2">
    <name type="scientific">Marvinbryantia formatexigens DSM 14469</name>
    <dbReference type="NCBI Taxonomy" id="478749"/>
    <lineage>
        <taxon>Bacteria</taxon>
        <taxon>Bacillati</taxon>
        <taxon>Bacillota</taxon>
        <taxon>Clostridia</taxon>
        <taxon>Lachnospirales</taxon>
        <taxon>Lachnospiraceae</taxon>
        <taxon>Marvinbryantia</taxon>
    </lineage>
</organism>
<protein>
    <recommendedName>
        <fullName evidence="3">DUF1284 domain-containing protein</fullName>
    </recommendedName>
</protein>
<keyword evidence="2" id="KW-1185">Reference proteome</keyword>
<gene>
    <name evidence="1" type="ORF">BRYFOR_06877</name>
</gene>
<dbReference type="Pfam" id="PF06935">
    <property type="entry name" value="DUF1284"/>
    <property type="match status" value="1"/>
</dbReference>
<dbReference type="eggNOG" id="COG3543">
    <property type="taxonomic scope" value="Bacteria"/>
</dbReference>
<dbReference type="OrthoDB" id="121064at2"/>
<reference evidence="1" key="1">
    <citation type="submission" date="2009-07" db="EMBL/GenBank/DDBJ databases">
        <authorList>
            <person name="Weinstock G."/>
            <person name="Sodergren E."/>
            <person name="Clifton S."/>
            <person name="Fulton L."/>
            <person name="Fulton B."/>
            <person name="Courtney L."/>
            <person name="Fronick C."/>
            <person name="Harrison M."/>
            <person name="Strong C."/>
            <person name="Farmer C."/>
            <person name="Delahaunty K."/>
            <person name="Markovic C."/>
            <person name="Hall O."/>
            <person name="Minx P."/>
            <person name="Tomlinson C."/>
            <person name="Mitreva M."/>
            <person name="Nelson J."/>
            <person name="Hou S."/>
            <person name="Wollam A."/>
            <person name="Pepin K.H."/>
            <person name="Johnson M."/>
            <person name="Bhonagiri V."/>
            <person name="Nash W.E."/>
            <person name="Warren W."/>
            <person name="Chinwalla A."/>
            <person name="Mardis E.R."/>
            <person name="Wilson R.K."/>
        </authorList>
    </citation>
    <scope>NUCLEOTIDE SEQUENCE [LARGE SCALE GENOMIC DNA]</scope>
    <source>
        <strain evidence="1">DSM 14469</strain>
    </source>
</reference>
<name>C6LE28_9FIRM</name>
<dbReference type="RefSeq" id="WP_006861671.1">
    <property type="nucleotide sequence ID" value="NZ_ACCL02000007.1"/>
</dbReference>
<comment type="caution">
    <text evidence="1">The sequence shown here is derived from an EMBL/GenBank/DDBJ whole genome shotgun (WGS) entry which is preliminary data.</text>
</comment>
<dbReference type="AlphaFoldDB" id="C6LE28"/>
<sequence length="144" mass="16108">MECSLRLRIHHLLCIPLFVGYGYSDGFCRNMENMIGMLEAHQDEPLNAVCAPDIICAGCPNLTAENTCRTSGMQVEKKDAALAEALGIEQGQVYTYRRLKKLAAQKLTEEIFTGSCKNCQWYAKGLCSFEKWKIFSDINAGKSE</sequence>
<dbReference type="STRING" id="168384.SAMN05660368_01179"/>
<accession>C6LE28</accession>
<dbReference type="Proteomes" id="UP000005561">
    <property type="component" value="Unassembled WGS sequence"/>
</dbReference>
<evidence type="ECO:0000313" key="2">
    <source>
        <dbReference type="Proteomes" id="UP000005561"/>
    </source>
</evidence>
<evidence type="ECO:0000313" key="1">
    <source>
        <dbReference type="EMBL" id="EET61232.1"/>
    </source>
</evidence>